<dbReference type="InterPro" id="IPR000644">
    <property type="entry name" value="CBS_dom"/>
</dbReference>
<dbReference type="PROSITE" id="PS51371">
    <property type="entry name" value="CBS"/>
    <property type="match status" value="2"/>
</dbReference>
<proteinExistence type="predicted"/>
<organism evidence="4 5">
    <name type="scientific">miscellaneous Crenarchaeota group-15 archaeon DG-45</name>
    <dbReference type="NCBI Taxonomy" id="1685127"/>
    <lineage>
        <taxon>Archaea</taxon>
        <taxon>Candidatus Bathyarchaeota</taxon>
        <taxon>MCG-15</taxon>
    </lineage>
</organism>
<gene>
    <name evidence="4" type="ORF">AC482_01835</name>
</gene>
<dbReference type="Pfam" id="PF00571">
    <property type="entry name" value="CBS"/>
    <property type="match status" value="2"/>
</dbReference>
<evidence type="ECO:0000313" key="4">
    <source>
        <dbReference type="EMBL" id="KON31147.1"/>
    </source>
</evidence>
<evidence type="ECO:0000256" key="2">
    <source>
        <dbReference type="PROSITE-ProRule" id="PRU00703"/>
    </source>
</evidence>
<dbReference type="PANTHER" id="PTHR43080:SF2">
    <property type="entry name" value="CBS DOMAIN-CONTAINING PROTEIN"/>
    <property type="match status" value="1"/>
</dbReference>
<evidence type="ECO:0000313" key="5">
    <source>
        <dbReference type="Proteomes" id="UP000037210"/>
    </source>
</evidence>
<evidence type="ECO:0000256" key="1">
    <source>
        <dbReference type="ARBA" id="ARBA00023122"/>
    </source>
</evidence>
<comment type="caution">
    <text evidence="4">The sequence shown here is derived from an EMBL/GenBank/DDBJ whole genome shotgun (WGS) entry which is preliminary data.</text>
</comment>
<feature type="domain" description="CBS" evidence="3">
    <location>
        <begin position="65"/>
        <end position="123"/>
    </location>
</feature>
<dbReference type="Gene3D" id="3.10.580.10">
    <property type="entry name" value="CBS-domain"/>
    <property type="match status" value="1"/>
</dbReference>
<name>A0A0M0BRD6_9ARCH</name>
<sequence>MIKPVVTAKPCTTIDAAIKTLHEKHVGSIVVTGDDGRCEGIFTERDAIRIIAGKIPQDEPLEKVMTKNPIMIREGASFAEAMAIIVSHGLRHLPVVDAEKQLVGILSIRNFLDEVVGITRSKV</sequence>
<protein>
    <recommendedName>
        <fullName evidence="3">CBS domain-containing protein</fullName>
    </recommendedName>
</protein>
<accession>A0A0M0BRD6</accession>
<dbReference type="CDD" id="cd09836">
    <property type="entry name" value="CBS_pair_arch"/>
    <property type="match status" value="1"/>
</dbReference>
<dbReference type="EMBL" id="LFWZ01000012">
    <property type="protein sequence ID" value="KON31147.1"/>
    <property type="molecule type" value="Genomic_DNA"/>
</dbReference>
<dbReference type="PANTHER" id="PTHR43080">
    <property type="entry name" value="CBS DOMAIN-CONTAINING PROTEIN CBSX3, MITOCHONDRIAL"/>
    <property type="match status" value="1"/>
</dbReference>
<dbReference type="SUPFAM" id="SSF54631">
    <property type="entry name" value="CBS-domain pair"/>
    <property type="match status" value="1"/>
</dbReference>
<dbReference type="InterPro" id="IPR051257">
    <property type="entry name" value="Diverse_CBS-Domain"/>
</dbReference>
<feature type="domain" description="CBS" evidence="3">
    <location>
        <begin position="1"/>
        <end position="59"/>
    </location>
</feature>
<dbReference type="Proteomes" id="UP000037210">
    <property type="component" value="Unassembled WGS sequence"/>
</dbReference>
<keyword evidence="1 2" id="KW-0129">CBS domain</keyword>
<dbReference type="InterPro" id="IPR046342">
    <property type="entry name" value="CBS_dom_sf"/>
</dbReference>
<dbReference type="AlphaFoldDB" id="A0A0M0BRD6"/>
<reference evidence="4 5" key="1">
    <citation type="submission" date="2015-06" db="EMBL/GenBank/DDBJ databases">
        <title>New insights into the roles of widespread benthic archaea in carbon and nitrogen cycling.</title>
        <authorList>
            <person name="Lazar C.S."/>
            <person name="Baker B.J."/>
            <person name="Seitz K.W."/>
            <person name="Hyde A.S."/>
            <person name="Dick G.J."/>
            <person name="Hinrichs K.-U."/>
            <person name="Teske A.P."/>
        </authorList>
    </citation>
    <scope>NUCLEOTIDE SEQUENCE [LARGE SCALE GENOMIC DNA]</scope>
    <source>
        <strain evidence="4">DG-45</strain>
    </source>
</reference>
<dbReference type="SMART" id="SM00116">
    <property type="entry name" value="CBS"/>
    <property type="match status" value="2"/>
</dbReference>
<evidence type="ECO:0000259" key="3">
    <source>
        <dbReference type="PROSITE" id="PS51371"/>
    </source>
</evidence>